<reference evidence="1" key="1">
    <citation type="submission" date="2016-06" db="EMBL/GenBank/DDBJ databases">
        <authorList>
            <person name="Cuomo C."/>
            <person name="Litvintseva A."/>
            <person name="Heitman J."/>
            <person name="Chen Y."/>
            <person name="Sun S."/>
            <person name="Springer D."/>
            <person name="Dromer F."/>
            <person name="Young S."/>
            <person name="Zeng Q."/>
            <person name="Chapman S."/>
            <person name="Gujja S."/>
            <person name="Saif S."/>
            <person name="Birren B."/>
        </authorList>
    </citation>
    <scope>NUCLEOTIDE SEQUENCE</scope>
    <source>
        <strain evidence="1">CBS 7841</strain>
    </source>
</reference>
<dbReference type="EMBL" id="CP143789">
    <property type="protein sequence ID" value="WVN89762.1"/>
    <property type="molecule type" value="Genomic_DNA"/>
</dbReference>
<proteinExistence type="predicted"/>
<dbReference type="RefSeq" id="XP_066070462.1">
    <property type="nucleotide sequence ID" value="XM_066214365.1"/>
</dbReference>
<sequence length="69" mass="7785">MGDANVEGERRVLSLDFLTLSSTVFPSHTPCVSSWYLSSPCAAAYTDFGHYPQRYPCFISPCMRWDNAM</sequence>
<keyword evidence="2" id="KW-1185">Reference proteome</keyword>
<organism evidence="1 2">
    <name type="scientific">Cryptococcus depauperatus CBS 7841</name>
    <dbReference type="NCBI Taxonomy" id="1295531"/>
    <lineage>
        <taxon>Eukaryota</taxon>
        <taxon>Fungi</taxon>
        <taxon>Dikarya</taxon>
        <taxon>Basidiomycota</taxon>
        <taxon>Agaricomycotina</taxon>
        <taxon>Tremellomycetes</taxon>
        <taxon>Tremellales</taxon>
        <taxon>Cryptococcaceae</taxon>
        <taxon>Cryptococcus</taxon>
    </lineage>
</organism>
<dbReference type="GeneID" id="91089201"/>
<name>A0AAJ8M3I8_9TREE</name>
<accession>A0AAJ8M3I8</accession>
<reference evidence="1" key="2">
    <citation type="journal article" date="2022" name="Elife">
        <title>Obligate sexual reproduction of a homothallic fungus closely related to the Cryptococcus pathogenic species complex.</title>
        <authorList>
            <person name="Passer A.R."/>
            <person name="Clancey S.A."/>
            <person name="Shea T."/>
            <person name="David-Palma M."/>
            <person name="Averette A.F."/>
            <person name="Boekhout T."/>
            <person name="Porcel B.M."/>
            <person name="Nowrousian M."/>
            <person name="Cuomo C.A."/>
            <person name="Sun S."/>
            <person name="Heitman J."/>
            <person name="Coelho M.A."/>
        </authorList>
    </citation>
    <scope>NUCLEOTIDE SEQUENCE</scope>
    <source>
        <strain evidence="1">CBS 7841</strain>
    </source>
</reference>
<reference evidence="1" key="3">
    <citation type="submission" date="2024-01" db="EMBL/GenBank/DDBJ databases">
        <authorList>
            <person name="Coelho M.A."/>
            <person name="David-Palma M."/>
            <person name="Shea T."/>
            <person name="Sun S."/>
            <person name="Cuomo C.A."/>
            <person name="Heitman J."/>
        </authorList>
    </citation>
    <scope>NUCLEOTIDE SEQUENCE</scope>
    <source>
        <strain evidence="1">CBS 7841</strain>
    </source>
</reference>
<evidence type="ECO:0000313" key="1">
    <source>
        <dbReference type="EMBL" id="WVN89762.1"/>
    </source>
</evidence>
<dbReference type="KEGG" id="cdep:91089201"/>
<gene>
    <name evidence="1" type="ORF">L203_104992</name>
</gene>
<dbReference type="AlphaFoldDB" id="A0AAJ8M3I8"/>
<evidence type="ECO:0000313" key="2">
    <source>
        <dbReference type="Proteomes" id="UP000094043"/>
    </source>
</evidence>
<dbReference type="Proteomes" id="UP000094043">
    <property type="component" value="Chromosome 6"/>
</dbReference>
<protein>
    <submittedName>
        <fullName evidence="1">Uncharacterized protein</fullName>
    </submittedName>
</protein>